<accession>A0AA88A153</accession>
<dbReference type="GO" id="GO:0005886">
    <property type="term" value="C:plasma membrane"/>
    <property type="evidence" value="ECO:0007669"/>
    <property type="project" value="TreeGrafter"/>
</dbReference>
<sequence>MESEEGIRLRRQALRHIETKLRNRSLPSSSGDEEIKKEEEEQEQPLSPAGRLFHEPNFNVHVLAIMGCKVKIDPVLALANAKANLPLTLLKHPRFSSLPVSDNILDTN</sequence>
<proteinExistence type="predicted"/>
<evidence type="ECO:0000256" key="1">
    <source>
        <dbReference type="SAM" id="MobiDB-lite"/>
    </source>
</evidence>
<dbReference type="PANTHER" id="PTHR31650:SF74">
    <property type="entry name" value="O-ACYLTRANSFERASE WSD1-LIKE"/>
    <property type="match status" value="1"/>
</dbReference>
<protein>
    <submittedName>
        <fullName evidence="2">Uncharacterized protein</fullName>
    </submittedName>
</protein>
<comment type="caution">
    <text evidence="2">The sequence shown here is derived from an EMBL/GenBank/DDBJ whole genome shotgun (WGS) entry which is preliminary data.</text>
</comment>
<dbReference type="GO" id="GO:0019432">
    <property type="term" value="P:triglyceride biosynthetic process"/>
    <property type="evidence" value="ECO:0007669"/>
    <property type="project" value="TreeGrafter"/>
</dbReference>
<gene>
    <name evidence="2" type="ORF">TIFTF001_012116</name>
</gene>
<dbReference type="EMBL" id="BTGU01000015">
    <property type="protein sequence ID" value="GMN42915.1"/>
    <property type="molecule type" value="Genomic_DNA"/>
</dbReference>
<dbReference type="AlphaFoldDB" id="A0AA88A153"/>
<evidence type="ECO:0000313" key="2">
    <source>
        <dbReference type="EMBL" id="GMN42915.1"/>
    </source>
</evidence>
<dbReference type="PANTHER" id="PTHR31650">
    <property type="entry name" value="O-ACYLTRANSFERASE (WSD1-LIKE) FAMILY PROTEIN"/>
    <property type="match status" value="1"/>
</dbReference>
<name>A0AA88A153_FICCA</name>
<organism evidence="2 3">
    <name type="scientific">Ficus carica</name>
    <name type="common">Common fig</name>
    <dbReference type="NCBI Taxonomy" id="3494"/>
    <lineage>
        <taxon>Eukaryota</taxon>
        <taxon>Viridiplantae</taxon>
        <taxon>Streptophyta</taxon>
        <taxon>Embryophyta</taxon>
        <taxon>Tracheophyta</taxon>
        <taxon>Spermatophyta</taxon>
        <taxon>Magnoliopsida</taxon>
        <taxon>eudicotyledons</taxon>
        <taxon>Gunneridae</taxon>
        <taxon>Pentapetalae</taxon>
        <taxon>rosids</taxon>
        <taxon>fabids</taxon>
        <taxon>Rosales</taxon>
        <taxon>Moraceae</taxon>
        <taxon>Ficeae</taxon>
        <taxon>Ficus</taxon>
    </lineage>
</organism>
<dbReference type="GO" id="GO:0008374">
    <property type="term" value="F:O-acyltransferase activity"/>
    <property type="evidence" value="ECO:0007669"/>
    <property type="project" value="InterPro"/>
</dbReference>
<dbReference type="Proteomes" id="UP001187192">
    <property type="component" value="Unassembled WGS sequence"/>
</dbReference>
<feature type="region of interest" description="Disordered" evidence="1">
    <location>
        <begin position="20"/>
        <end position="51"/>
    </location>
</feature>
<keyword evidence="3" id="KW-1185">Reference proteome</keyword>
<reference evidence="2" key="1">
    <citation type="submission" date="2023-07" db="EMBL/GenBank/DDBJ databases">
        <title>draft genome sequence of fig (Ficus carica).</title>
        <authorList>
            <person name="Takahashi T."/>
            <person name="Nishimura K."/>
        </authorList>
    </citation>
    <scope>NUCLEOTIDE SEQUENCE</scope>
</reference>
<dbReference type="InterPro" id="IPR045034">
    <property type="entry name" value="O-acyltransferase_WSD1-like"/>
</dbReference>
<evidence type="ECO:0000313" key="3">
    <source>
        <dbReference type="Proteomes" id="UP001187192"/>
    </source>
</evidence>